<evidence type="ECO:0000313" key="2">
    <source>
        <dbReference type="EMBL" id="GAA1981551.1"/>
    </source>
</evidence>
<organism evidence="2 3">
    <name type="scientific">Microbacterium pumilum</name>
    <dbReference type="NCBI Taxonomy" id="344165"/>
    <lineage>
        <taxon>Bacteria</taxon>
        <taxon>Bacillati</taxon>
        <taxon>Actinomycetota</taxon>
        <taxon>Actinomycetes</taxon>
        <taxon>Micrococcales</taxon>
        <taxon>Microbacteriaceae</taxon>
        <taxon>Microbacterium</taxon>
    </lineage>
</organism>
<proteinExistence type="predicted"/>
<evidence type="ECO:0000313" key="3">
    <source>
        <dbReference type="Proteomes" id="UP001500326"/>
    </source>
</evidence>
<feature type="region of interest" description="Disordered" evidence="1">
    <location>
        <begin position="1"/>
        <end position="28"/>
    </location>
</feature>
<gene>
    <name evidence="2" type="ORF">GCM10009777_13910</name>
</gene>
<dbReference type="RefSeq" id="WP_344059840.1">
    <property type="nucleotide sequence ID" value="NZ_BAAAOH010000001.1"/>
</dbReference>
<dbReference type="Proteomes" id="UP001500326">
    <property type="component" value="Unassembled WGS sequence"/>
</dbReference>
<evidence type="ECO:0000256" key="1">
    <source>
        <dbReference type="SAM" id="MobiDB-lite"/>
    </source>
</evidence>
<protein>
    <recommendedName>
        <fullName evidence="4">CARDB domain-containing protein</fullName>
    </recommendedName>
</protein>
<evidence type="ECO:0008006" key="4">
    <source>
        <dbReference type="Google" id="ProtNLM"/>
    </source>
</evidence>
<sequence>MPDDPKPGEPGHNPNGEPGHGNDKPFDGVTRLYIRTNPADDGTEPLPSTLAFWTSPDISIVKPGGAVGGEAVPLEVNQVKVTVTNGGGIPAVDAYVDAFVADPSTGITPATAFSVGGDYVTVQAYSTADVYLPWTPQASDSGHRCVVARVSLIAPLDSYVDPTVFDVVGDRHVAQRNIQVLEVAQGQKMSFRFLVGTREAAGRAVLRTVERTFEMDARQLAKMGGCEGGLGAKVPLADLGVRLLTARETLQRPTLAAEVPVALGITRLRDTAGFAAEVGGRLESEKQRYGAVTFAVSPDDEPGRLHAFDVVHLDEKGEVVGGLSFIVRVV</sequence>
<accession>A0ABP5DJW0</accession>
<dbReference type="EMBL" id="BAAAOH010000001">
    <property type="protein sequence ID" value="GAA1981551.1"/>
    <property type="molecule type" value="Genomic_DNA"/>
</dbReference>
<name>A0ABP5DJW0_9MICO</name>
<keyword evidence="3" id="KW-1185">Reference proteome</keyword>
<reference evidence="3" key="1">
    <citation type="journal article" date="2019" name="Int. J. Syst. Evol. Microbiol.">
        <title>The Global Catalogue of Microorganisms (GCM) 10K type strain sequencing project: providing services to taxonomists for standard genome sequencing and annotation.</title>
        <authorList>
            <consortium name="The Broad Institute Genomics Platform"/>
            <consortium name="The Broad Institute Genome Sequencing Center for Infectious Disease"/>
            <person name="Wu L."/>
            <person name="Ma J."/>
        </authorList>
    </citation>
    <scope>NUCLEOTIDE SEQUENCE [LARGE SCALE GENOMIC DNA]</scope>
    <source>
        <strain evidence="3">JCM 14902</strain>
    </source>
</reference>
<comment type="caution">
    <text evidence="2">The sequence shown here is derived from an EMBL/GenBank/DDBJ whole genome shotgun (WGS) entry which is preliminary data.</text>
</comment>